<dbReference type="RefSeq" id="WP_246347719.1">
    <property type="nucleotide sequence ID" value="NZ_JACHOR010000002.1"/>
</dbReference>
<gene>
    <name evidence="2" type="ORF">GGR13_001253</name>
</gene>
<comment type="caution">
    <text evidence="2">The sequence shown here is derived from an EMBL/GenBank/DDBJ whole genome shotgun (WGS) entry which is preliminary data.</text>
</comment>
<dbReference type="SUPFAM" id="SSF55961">
    <property type="entry name" value="Bet v1-like"/>
    <property type="match status" value="1"/>
</dbReference>
<sequence>MQGVASSTGARTLEKAASLRSVISAIEIDAPVETIWRVLDDIPSYPQWNRSTRLTMDAKDPAAVLYGLTAVTRSGREQRWQLLGRIKTRRAPEELSWRVGVPGFLSLYSRFAISPTGAGSRVCFTTEIRGFIPLLFVRHFPRLLQAPMDETLDALKRRCQTAPARKKPVALVKKPRHGGPPRRR</sequence>
<dbReference type="EMBL" id="JACHOR010000002">
    <property type="protein sequence ID" value="MBB5745669.1"/>
    <property type="molecule type" value="Genomic_DNA"/>
</dbReference>
<dbReference type="AlphaFoldDB" id="A0A7W9CHG2"/>
<name>A0A7W9CHG2_9CAUL</name>
<dbReference type="Gene3D" id="3.30.530.20">
    <property type="match status" value="1"/>
</dbReference>
<feature type="region of interest" description="Disordered" evidence="1">
    <location>
        <begin position="163"/>
        <end position="184"/>
    </location>
</feature>
<evidence type="ECO:0008006" key="4">
    <source>
        <dbReference type="Google" id="ProtNLM"/>
    </source>
</evidence>
<evidence type="ECO:0000256" key="1">
    <source>
        <dbReference type="SAM" id="MobiDB-lite"/>
    </source>
</evidence>
<dbReference type="Pfam" id="PF10604">
    <property type="entry name" value="Polyketide_cyc2"/>
    <property type="match status" value="1"/>
</dbReference>
<evidence type="ECO:0000313" key="3">
    <source>
        <dbReference type="Proteomes" id="UP000545037"/>
    </source>
</evidence>
<proteinExistence type="predicted"/>
<evidence type="ECO:0000313" key="2">
    <source>
        <dbReference type="EMBL" id="MBB5745669.1"/>
    </source>
</evidence>
<reference evidence="2 3" key="1">
    <citation type="submission" date="2020-08" db="EMBL/GenBank/DDBJ databases">
        <title>Genomic Encyclopedia of Type Strains, Phase IV (KMG-IV): sequencing the most valuable type-strain genomes for metagenomic binning, comparative biology and taxonomic classification.</title>
        <authorList>
            <person name="Goeker M."/>
        </authorList>
    </citation>
    <scope>NUCLEOTIDE SEQUENCE [LARGE SCALE GENOMIC DNA]</scope>
    <source>
        <strain evidence="2 3">DSM 4737</strain>
    </source>
</reference>
<organism evidence="2 3">
    <name type="scientific">Brevundimonas variabilis</name>
    <dbReference type="NCBI Taxonomy" id="74312"/>
    <lineage>
        <taxon>Bacteria</taxon>
        <taxon>Pseudomonadati</taxon>
        <taxon>Pseudomonadota</taxon>
        <taxon>Alphaproteobacteria</taxon>
        <taxon>Caulobacterales</taxon>
        <taxon>Caulobacteraceae</taxon>
        <taxon>Brevundimonas</taxon>
    </lineage>
</organism>
<feature type="compositionally biased region" description="Basic residues" evidence="1">
    <location>
        <begin position="164"/>
        <end position="184"/>
    </location>
</feature>
<accession>A0A7W9CHG2</accession>
<dbReference type="InterPro" id="IPR019587">
    <property type="entry name" value="Polyketide_cyclase/dehydratase"/>
</dbReference>
<dbReference type="InterPro" id="IPR023393">
    <property type="entry name" value="START-like_dom_sf"/>
</dbReference>
<keyword evidence="3" id="KW-1185">Reference proteome</keyword>
<protein>
    <recommendedName>
        <fullName evidence="4">Polyketide cyclase</fullName>
    </recommendedName>
</protein>
<dbReference type="Proteomes" id="UP000545037">
    <property type="component" value="Unassembled WGS sequence"/>
</dbReference>